<protein>
    <recommendedName>
        <fullName evidence="2">Radical SAM core domain-containing protein</fullName>
    </recommendedName>
</protein>
<evidence type="ECO:0008006" key="2">
    <source>
        <dbReference type="Google" id="ProtNLM"/>
    </source>
</evidence>
<dbReference type="InterPro" id="IPR013785">
    <property type="entry name" value="Aldolase_TIM"/>
</dbReference>
<dbReference type="PANTHER" id="PTHR43288">
    <property type="entry name" value="BIOTIN SYNTHASE-RELATED PROTEIN, RADICAL SAM SUPERFAMILY"/>
    <property type="match status" value="1"/>
</dbReference>
<dbReference type="EMBL" id="BARV01009883">
    <property type="protein sequence ID" value="GAI05129.1"/>
    <property type="molecule type" value="Genomic_DNA"/>
</dbReference>
<accession>X1MFI4</accession>
<proteinExistence type="predicted"/>
<evidence type="ECO:0000313" key="1">
    <source>
        <dbReference type="EMBL" id="GAI05129.1"/>
    </source>
</evidence>
<dbReference type="PROSITE" id="PS51257">
    <property type="entry name" value="PROKAR_LIPOPROTEIN"/>
    <property type="match status" value="1"/>
</dbReference>
<dbReference type="AlphaFoldDB" id="X1MFI4"/>
<reference evidence="1" key="1">
    <citation type="journal article" date="2014" name="Front. Microbiol.">
        <title>High frequency of phylogenetically diverse reductive dehalogenase-homologous genes in deep subseafloor sedimentary metagenomes.</title>
        <authorList>
            <person name="Kawai M."/>
            <person name="Futagami T."/>
            <person name="Toyoda A."/>
            <person name="Takaki Y."/>
            <person name="Nishi S."/>
            <person name="Hori S."/>
            <person name="Arai W."/>
            <person name="Tsubouchi T."/>
            <person name="Morono Y."/>
            <person name="Uchiyama I."/>
            <person name="Ito T."/>
            <person name="Fujiyama A."/>
            <person name="Inagaki F."/>
            <person name="Takami H."/>
        </authorList>
    </citation>
    <scope>NUCLEOTIDE SEQUENCE</scope>
    <source>
        <strain evidence="1">Expedition CK06-06</strain>
    </source>
</reference>
<organism evidence="1">
    <name type="scientific">marine sediment metagenome</name>
    <dbReference type="NCBI Taxonomy" id="412755"/>
    <lineage>
        <taxon>unclassified sequences</taxon>
        <taxon>metagenomes</taxon>
        <taxon>ecological metagenomes</taxon>
    </lineage>
</organism>
<dbReference type="PANTHER" id="PTHR43288:SF2">
    <property type="entry name" value="RADICAL SAM CORE DOMAIN-CONTAINING PROTEIN"/>
    <property type="match status" value="1"/>
</dbReference>
<comment type="caution">
    <text evidence="1">The sequence shown here is derived from an EMBL/GenBank/DDBJ whole genome shotgun (WGS) entry which is preliminary data.</text>
</comment>
<feature type="non-terminal residue" evidence="1">
    <location>
        <position position="203"/>
    </location>
</feature>
<dbReference type="SUPFAM" id="SSF102114">
    <property type="entry name" value="Radical SAM enzymes"/>
    <property type="match status" value="1"/>
</dbReference>
<name>X1MFI4_9ZZZZ</name>
<dbReference type="InterPro" id="IPR058240">
    <property type="entry name" value="rSAM_sf"/>
</dbReference>
<gene>
    <name evidence="1" type="ORF">S06H3_19326</name>
</gene>
<sequence length="203" mass="22217">MQSLTKPDELLNSCRRFADEGAVGFLLSGGCDKNGAMLNLRKLLPVVKQIKKETDLVVKLHTGLVDKELAEDIVSAGVDIASVEVVGSNETIQEIFDFNATVDSYADTLQNLEAAGMPYIVPHVCIGLHYGELKGEFHALEVIKNFCDPSLLVLIIFRPTKGTILEQCKIPSADDVSTVVEKAKELFPDKDVSLGCIRPRARF</sequence>
<dbReference type="Gene3D" id="3.20.20.70">
    <property type="entry name" value="Aldolase class I"/>
    <property type="match status" value="1"/>
</dbReference>